<dbReference type="EMBL" id="BMMU01000009">
    <property type="protein sequence ID" value="GGJ34203.1"/>
    <property type="molecule type" value="Genomic_DNA"/>
</dbReference>
<sequence>MPPAMYGFMRLTPSDDSQDENEAIRRELEVHASREGFALERLFIERLGAEEESAFFTLVDALKTTEVKHVIVPSLWHFARLPGLQAAMREHIEKELGARLWIVQGVKTP</sequence>
<gene>
    <name evidence="1" type="ORF">GCM10012282_33660</name>
</gene>
<evidence type="ECO:0008006" key="3">
    <source>
        <dbReference type="Google" id="ProtNLM"/>
    </source>
</evidence>
<dbReference type="RefSeq" id="WP_189148144.1">
    <property type="nucleotide sequence ID" value="NZ_BAABER010000020.1"/>
</dbReference>
<evidence type="ECO:0000313" key="2">
    <source>
        <dbReference type="Proteomes" id="UP000625682"/>
    </source>
</evidence>
<reference evidence="1" key="1">
    <citation type="journal article" date="2014" name="Int. J. Syst. Evol. Microbiol.">
        <title>Complete genome sequence of Corynebacterium casei LMG S-19264T (=DSM 44701T), isolated from a smear-ripened cheese.</title>
        <authorList>
            <consortium name="US DOE Joint Genome Institute (JGI-PGF)"/>
            <person name="Walter F."/>
            <person name="Albersmeier A."/>
            <person name="Kalinowski J."/>
            <person name="Ruckert C."/>
        </authorList>
    </citation>
    <scope>NUCLEOTIDE SEQUENCE</scope>
    <source>
        <strain evidence="1">CGMCC 4.7272</strain>
    </source>
</reference>
<protein>
    <recommendedName>
        <fullName evidence="3">Resolvase/invertase-type recombinase catalytic domain-containing protein</fullName>
    </recommendedName>
</protein>
<dbReference type="AlphaFoldDB" id="A0A917NVR6"/>
<comment type="caution">
    <text evidence="1">The sequence shown here is derived from an EMBL/GenBank/DDBJ whole genome shotgun (WGS) entry which is preliminary data.</text>
</comment>
<proteinExistence type="predicted"/>
<name>A0A917NVR6_9ACTN</name>
<keyword evidence="2" id="KW-1185">Reference proteome</keyword>
<evidence type="ECO:0000313" key="1">
    <source>
        <dbReference type="EMBL" id="GGJ34203.1"/>
    </source>
</evidence>
<organism evidence="1 2">
    <name type="scientific">Streptomyces lacrimifluminis</name>
    <dbReference type="NCBI Taxonomy" id="1500077"/>
    <lineage>
        <taxon>Bacteria</taxon>
        <taxon>Bacillati</taxon>
        <taxon>Actinomycetota</taxon>
        <taxon>Actinomycetes</taxon>
        <taxon>Kitasatosporales</taxon>
        <taxon>Streptomycetaceae</taxon>
        <taxon>Streptomyces</taxon>
    </lineage>
</organism>
<reference evidence="1" key="2">
    <citation type="submission" date="2020-09" db="EMBL/GenBank/DDBJ databases">
        <authorList>
            <person name="Sun Q."/>
            <person name="Zhou Y."/>
        </authorList>
    </citation>
    <scope>NUCLEOTIDE SEQUENCE</scope>
    <source>
        <strain evidence="1">CGMCC 4.7272</strain>
    </source>
</reference>
<accession>A0A917NVR6</accession>
<dbReference type="Proteomes" id="UP000625682">
    <property type="component" value="Unassembled WGS sequence"/>
</dbReference>